<reference evidence="1 2" key="1">
    <citation type="journal article" date="2020" name="Phytopathology">
        <title>Genome Sequence Resources of Colletotrichum truncatum, C. plurivorum, C. musicola, and C. sojae: Four Species Pathogenic to Soybean (Glycine max).</title>
        <authorList>
            <person name="Rogerio F."/>
            <person name="Boufleur T.R."/>
            <person name="Ciampi-Guillardi M."/>
            <person name="Sukno S.A."/>
            <person name="Thon M.R."/>
            <person name="Massola Junior N.S."/>
            <person name="Baroncelli R."/>
        </authorList>
    </citation>
    <scope>NUCLEOTIDE SEQUENCE [LARGE SCALE GENOMIC DNA]</scope>
    <source>
        <strain evidence="1 2">CMES1059</strain>
    </source>
</reference>
<proteinExistence type="predicted"/>
<gene>
    <name evidence="1" type="ORF">CTRU02_211465</name>
</gene>
<accession>A0ACC3YRT7</accession>
<dbReference type="Proteomes" id="UP000805649">
    <property type="component" value="Unassembled WGS sequence"/>
</dbReference>
<keyword evidence="2" id="KW-1185">Reference proteome</keyword>
<organism evidence="1 2">
    <name type="scientific">Colletotrichum truncatum</name>
    <name type="common">Anthracnose fungus</name>
    <name type="synonym">Colletotrichum capsici</name>
    <dbReference type="NCBI Taxonomy" id="5467"/>
    <lineage>
        <taxon>Eukaryota</taxon>
        <taxon>Fungi</taxon>
        <taxon>Dikarya</taxon>
        <taxon>Ascomycota</taxon>
        <taxon>Pezizomycotina</taxon>
        <taxon>Sordariomycetes</taxon>
        <taxon>Hypocreomycetidae</taxon>
        <taxon>Glomerellales</taxon>
        <taxon>Glomerellaceae</taxon>
        <taxon>Colletotrichum</taxon>
        <taxon>Colletotrichum truncatum species complex</taxon>
    </lineage>
</organism>
<dbReference type="EMBL" id="VUJX02000007">
    <property type="protein sequence ID" value="KAL0934666.1"/>
    <property type="molecule type" value="Genomic_DNA"/>
</dbReference>
<evidence type="ECO:0000313" key="2">
    <source>
        <dbReference type="Proteomes" id="UP000805649"/>
    </source>
</evidence>
<protein>
    <submittedName>
        <fullName evidence="1">Nacht and ankyrin domain protein</fullName>
    </submittedName>
</protein>
<sequence length="580" mass="66201">MDHELSILFVQIAGNVFIFILFVLAAYPLASFNVRSRIRALNRHTLPKAFGRLLTIKSIRDTWSILFDTETFLRGLQKEFQGSLVPLSLPGRCLSIALPGKAVRDVFRNSREFTPVPGLLDALVIFFGLTSADVAIFDHSHIASFEEHDKESHKTDHIDPSRRIIEHQRRDFLLFLTGDSLKSIIEMFSRNFRRQLQHHLDPSKSLTQLPDVYRFFRDLIFKAEVEALYGKHLFSVCPSFCEDFWEFYEAFPIISRGLPKWLFPSQYRKRDKLLAHFQCWRRRCHQLFDWTDDNLVNCDYEPIWGTHYIRRMVRRHEKLGFSDEGISTVMLGYLFVTTANTIPAATWMILHTFLDKPLLSRMRHELSINGSETALPRDAVNLGSAPLLNSVYRETLRLHIAGATGRTRATSGFGPHQGSKVTMTASWLGGLDTAFWNQGHIINGGPEHSVEIFWAERFLRYPDDTSSGPILIQKETNISPRTRITSAPKTIHDDAKAKLVNSGLQGHWFPFGGGAWRCPGEALAKSTILTSVALLLNEFNIDIVNEGDALEVTRIHKHRTLPFGTHAFNKPVPVQISRRA</sequence>
<name>A0ACC3YRT7_COLTU</name>
<evidence type="ECO:0000313" key="1">
    <source>
        <dbReference type="EMBL" id="KAL0934666.1"/>
    </source>
</evidence>
<comment type="caution">
    <text evidence="1">The sequence shown here is derived from an EMBL/GenBank/DDBJ whole genome shotgun (WGS) entry which is preliminary data.</text>
</comment>